<dbReference type="GO" id="GO:0044718">
    <property type="term" value="P:siderophore transmembrane transport"/>
    <property type="evidence" value="ECO:0007669"/>
    <property type="project" value="TreeGrafter"/>
</dbReference>
<dbReference type="InterPro" id="IPR008969">
    <property type="entry name" value="CarboxyPept-like_regulatory"/>
</dbReference>
<dbReference type="RefSeq" id="WP_074706505.1">
    <property type="nucleotide sequence ID" value="NZ_FNRP01000012.1"/>
</dbReference>
<evidence type="ECO:0000256" key="6">
    <source>
        <dbReference type="ARBA" id="ARBA00022729"/>
    </source>
</evidence>
<evidence type="ECO:0000313" key="17">
    <source>
        <dbReference type="Proteomes" id="UP000183040"/>
    </source>
</evidence>
<dbReference type="GO" id="GO:0015344">
    <property type="term" value="F:siderophore uptake transmembrane transporter activity"/>
    <property type="evidence" value="ECO:0007669"/>
    <property type="project" value="TreeGrafter"/>
</dbReference>
<keyword evidence="11 12" id="KW-0998">Cell outer membrane</keyword>
<evidence type="ECO:0000256" key="3">
    <source>
        <dbReference type="ARBA" id="ARBA00022452"/>
    </source>
</evidence>
<dbReference type="InterPro" id="IPR023996">
    <property type="entry name" value="TonB-dep_OMP_SusC/RagA"/>
</dbReference>
<evidence type="ECO:0000256" key="1">
    <source>
        <dbReference type="ARBA" id="ARBA00004571"/>
    </source>
</evidence>
<dbReference type="InterPro" id="IPR036942">
    <property type="entry name" value="Beta-barrel_TonB_sf"/>
</dbReference>
<keyword evidence="10" id="KW-0675">Receptor</keyword>
<keyword evidence="8 13" id="KW-0798">TonB box</keyword>
<dbReference type="NCBIfam" id="TIGR04056">
    <property type="entry name" value="OMP_RagA_SusC"/>
    <property type="match status" value="1"/>
</dbReference>
<dbReference type="SUPFAM" id="SSF56935">
    <property type="entry name" value="Porins"/>
    <property type="match status" value="1"/>
</dbReference>
<sequence length="1103" mass="122326">MKEIIKHKFSYLLFFLLLVSCFASAYGQERTITLNLSKVPLNTALKEIEKQTSMSVVYNTNDVDINRVISIKVTKESLNNVMNQLFRGVNVSFSIVDNHIVLSAKSNKEEQQKKTPITASGTVTDSKGEPLIGVSILVKGTSNGTITDMDGNFKIQAAKGDVLEVSYIGYASQAITLTNAQPLKVTLGEDTQVLDEVVVTALGIKRSEKALTYNVQQVKGDELTTVKSTNFMGALAGKAAGVQINSSASGPGGGVKVVMRGAKSITQNNNALYVIDGIPMYNRASSGGDGAMATQPSSESIADINPDDIESMSLLTGPSAAALYGYEGANGVVLITTKKGRADKTTVTYSNNTTFSDPMMMPKFQNTYGNMTGEMMSWGLETDKRYDPANFFNTGSNVSNALSLSTGNDKSQSYISVATTNATGIMPNNDYDRYNFSFRNTTNFLNNKFILDTSANYIIQNDKNMVSQGQYFNPLTSLYLFPRGEDFSDVAVYERYDDLSGVNTQYWPYGDLGGVSSQNPYWIMNRMNRENDRRRYKLAASLQYNIIEGLNVQGRVSIDNTESKYTEKFHAGTVGNFAGPKGRYKEENRLDRQVYADVLVNFNKTFNEFNVTANLGASIKDLRMELTSLHGDLNNVTNHFTIENLTRSGYYKVNADGLKRQTQSVFANAEIGWRSFLYLSLTGRADWDSSLALSERGNKPFFYPSIGLSSILSEVIDLPEWFSFLKARFSFTSVGNAYDPYLTKVRYVYDDQLDQYKAESLYPNSDLKPEITKSYEAGLNMRFFKNTLNFDITYYNSDTRNQTFAAPLPASSGYTAVNIQAGSVQNQGIEMALGYKNEWRDFGWSSNFTFTYNKNKIKRLADGVTNRITGEPIEMPYVDKARLGGSTSPVVRLTEGGSMGDLYINRDFKRDNNGYIYLDAKTGLPSMVETEYKKIGSLLPKVNLGWRNSFTYKGLRLNILLSGRFGGLVVSNTQAFLDRCGVSEYSAQLRQAGGVTINNRNVSAKDYLGIVAAGTGEGDHYVYEATNIRLQEVSLEYTLPKKWLYNIADVTLGLIGNNLGMIYCKAPFDPELVASSTSTFYTGVDYFMQPSLRNMGFSIKVQF</sequence>
<keyword evidence="4" id="KW-0406">Ion transport</keyword>
<evidence type="ECO:0000256" key="14">
    <source>
        <dbReference type="SAM" id="SignalP"/>
    </source>
</evidence>
<keyword evidence="4" id="KW-0410">Iron transport</keyword>
<comment type="subcellular location">
    <subcellularLocation>
        <location evidence="1 12">Cell outer membrane</location>
        <topology evidence="1 12">Multi-pass membrane protein</topology>
    </subcellularLocation>
</comment>
<evidence type="ECO:0000256" key="2">
    <source>
        <dbReference type="ARBA" id="ARBA00022448"/>
    </source>
</evidence>
<evidence type="ECO:0000256" key="5">
    <source>
        <dbReference type="ARBA" id="ARBA00022692"/>
    </source>
</evidence>
<feature type="signal peptide" evidence="14">
    <location>
        <begin position="1"/>
        <end position="25"/>
    </location>
</feature>
<dbReference type="GO" id="GO:0009279">
    <property type="term" value="C:cell outer membrane"/>
    <property type="evidence" value="ECO:0007669"/>
    <property type="project" value="UniProtKB-SubCell"/>
</dbReference>
<dbReference type="PANTHER" id="PTHR30069:SF29">
    <property type="entry name" value="HEMOGLOBIN AND HEMOGLOBIN-HAPTOGLOBIN-BINDING PROTEIN 1-RELATED"/>
    <property type="match status" value="1"/>
</dbReference>
<keyword evidence="2 12" id="KW-0813">Transport</keyword>
<dbReference type="Pfam" id="PF07715">
    <property type="entry name" value="Plug"/>
    <property type="match status" value="1"/>
</dbReference>
<evidence type="ECO:0000256" key="7">
    <source>
        <dbReference type="ARBA" id="ARBA00023004"/>
    </source>
</evidence>
<dbReference type="Proteomes" id="UP000183040">
    <property type="component" value="Unassembled WGS sequence"/>
</dbReference>
<dbReference type="InterPro" id="IPR023997">
    <property type="entry name" value="TonB-dep_OMP_SusC/RagA_CS"/>
</dbReference>
<dbReference type="PROSITE" id="PS51257">
    <property type="entry name" value="PROKAR_LIPOPROTEIN"/>
    <property type="match status" value="1"/>
</dbReference>
<dbReference type="SMART" id="SM00965">
    <property type="entry name" value="STN"/>
    <property type="match status" value="1"/>
</dbReference>
<dbReference type="AlphaFoldDB" id="A0A1H4DNS4"/>
<comment type="similarity">
    <text evidence="12 13">Belongs to the TonB-dependent receptor family.</text>
</comment>
<keyword evidence="3 12" id="KW-1134">Transmembrane beta strand</keyword>
<proteinExistence type="inferred from homology"/>
<dbReference type="PANTHER" id="PTHR30069">
    <property type="entry name" value="TONB-DEPENDENT OUTER MEMBRANE RECEPTOR"/>
    <property type="match status" value="1"/>
</dbReference>
<dbReference type="SUPFAM" id="SSF49464">
    <property type="entry name" value="Carboxypeptidase regulatory domain-like"/>
    <property type="match status" value="1"/>
</dbReference>
<dbReference type="InterPro" id="IPR037066">
    <property type="entry name" value="Plug_dom_sf"/>
</dbReference>
<keyword evidence="5 12" id="KW-0812">Transmembrane</keyword>
<dbReference type="Pfam" id="PF07660">
    <property type="entry name" value="STN"/>
    <property type="match status" value="1"/>
</dbReference>
<dbReference type="InterPro" id="IPR039426">
    <property type="entry name" value="TonB-dep_rcpt-like"/>
</dbReference>
<dbReference type="FunFam" id="2.60.40.1120:FF:000003">
    <property type="entry name" value="Outer membrane protein Omp121"/>
    <property type="match status" value="1"/>
</dbReference>
<feature type="chain" id="PRO_5010303669" evidence="14">
    <location>
        <begin position="26"/>
        <end position="1103"/>
    </location>
</feature>
<dbReference type="PROSITE" id="PS52016">
    <property type="entry name" value="TONB_DEPENDENT_REC_3"/>
    <property type="match status" value="1"/>
</dbReference>
<evidence type="ECO:0000256" key="10">
    <source>
        <dbReference type="ARBA" id="ARBA00023170"/>
    </source>
</evidence>
<name>A0A1H4DNS4_9BACE</name>
<organism evidence="16 17">
    <name type="scientific">Bacteroides xylanisolvens</name>
    <dbReference type="NCBI Taxonomy" id="371601"/>
    <lineage>
        <taxon>Bacteria</taxon>
        <taxon>Pseudomonadati</taxon>
        <taxon>Bacteroidota</taxon>
        <taxon>Bacteroidia</taxon>
        <taxon>Bacteroidales</taxon>
        <taxon>Bacteroidaceae</taxon>
        <taxon>Bacteroides</taxon>
    </lineage>
</organism>
<evidence type="ECO:0000256" key="12">
    <source>
        <dbReference type="PROSITE-ProRule" id="PRU01360"/>
    </source>
</evidence>
<evidence type="ECO:0000256" key="13">
    <source>
        <dbReference type="RuleBase" id="RU003357"/>
    </source>
</evidence>
<evidence type="ECO:0000259" key="15">
    <source>
        <dbReference type="SMART" id="SM00965"/>
    </source>
</evidence>
<keyword evidence="6 14" id="KW-0732">Signal</keyword>
<dbReference type="InterPro" id="IPR000531">
    <property type="entry name" value="Beta-barrel_TonB"/>
</dbReference>
<evidence type="ECO:0000256" key="8">
    <source>
        <dbReference type="ARBA" id="ARBA00023077"/>
    </source>
</evidence>
<reference evidence="16 17" key="1">
    <citation type="submission" date="2016-10" db="EMBL/GenBank/DDBJ databases">
        <authorList>
            <person name="de Groot N.N."/>
        </authorList>
    </citation>
    <scope>NUCLEOTIDE SEQUENCE [LARGE SCALE GENOMIC DNA]</scope>
    <source>
        <strain evidence="16 17">NLAE-zl-G339</strain>
    </source>
</reference>
<dbReference type="NCBIfam" id="TIGR04057">
    <property type="entry name" value="SusC_RagA_signa"/>
    <property type="match status" value="1"/>
</dbReference>
<dbReference type="Pfam" id="PF13715">
    <property type="entry name" value="CarbopepD_reg_2"/>
    <property type="match status" value="1"/>
</dbReference>
<protein>
    <submittedName>
        <fullName evidence="16">TonB-linked outer membrane protein, SusC/RagA family</fullName>
    </submittedName>
</protein>
<dbReference type="Gene3D" id="2.170.130.10">
    <property type="entry name" value="TonB-dependent receptor, plug domain"/>
    <property type="match status" value="1"/>
</dbReference>
<keyword evidence="7" id="KW-0408">Iron</keyword>
<evidence type="ECO:0000256" key="4">
    <source>
        <dbReference type="ARBA" id="ARBA00022496"/>
    </source>
</evidence>
<dbReference type="Gene3D" id="2.40.170.20">
    <property type="entry name" value="TonB-dependent receptor, beta-barrel domain"/>
    <property type="match status" value="1"/>
</dbReference>
<dbReference type="EMBL" id="FNRP01000012">
    <property type="protein sequence ID" value="SEA74186.1"/>
    <property type="molecule type" value="Genomic_DNA"/>
</dbReference>
<evidence type="ECO:0000256" key="9">
    <source>
        <dbReference type="ARBA" id="ARBA00023136"/>
    </source>
</evidence>
<dbReference type="InterPro" id="IPR012910">
    <property type="entry name" value="Plug_dom"/>
</dbReference>
<evidence type="ECO:0000256" key="11">
    <source>
        <dbReference type="ARBA" id="ARBA00023237"/>
    </source>
</evidence>
<dbReference type="Pfam" id="PF00593">
    <property type="entry name" value="TonB_dep_Rec_b-barrel"/>
    <property type="match status" value="1"/>
</dbReference>
<evidence type="ECO:0000313" key="16">
    <source>
        <dbReference type="EMBL" id="SEA74186.1"/>
    </source>
</evidence>
<keyword evidence="9 12" id="KW-0472">Membrane</keyword>
<feature type="domain" description="Secretin/TonB short N-terminal" evidence="15">
    <location>
        <begin position="54"/>
        <end position="105"/>
    </location>
</feature>
<gene>
    <name evidence="16" type="ORF">SAMN04487924_11233</name>
</gene>
<dbReference type="InterPro" id="IPR011662">
    <property type="entry name" value="Secretin/TonB_short_N"/>
</dbReference>
<accession>A0A1H4DNS4</accession>
<dbReference type="Gene3D" id="2.60.40.1120">
    <property type="entry name" value="Carboxypeptidase-like, regulatory domain"/>
    <property type="match status" value="1"/>
</dbReference>